<reference evidence="2 3" key="1">
    <citation type="submission" date="2021-01" db="EMBL/GenBank/DDBJ databases">
        <title>Whole genome shotgun sequence of Asanoa iriomotensis NBRC 100142.</title>
        <authorList>
            <person name="Komaki H."/>
            <person name="Tamura T."/>
        </authorList>
    </citation>
    <scope>NUCLEOTIDE SEQUENCE [LARGE SCALE GENOMIC DNA]</scope>
    <source>
        <strain evidence="2 3">NBRC 100142</strain>
    </source>
</reference>
<feature type="region of interest" description="Disordered" evidence="1">
    <location>
        <begin position="13"/>
        <end position="45"/>
    </location>
</feature>
<keyword evidence="3" id="KW-1185">Reference proteome</keyword>
<proteinExistence type="predicted"/>
<comment type="caution">
    <text evidence="2">The sequence shown here is derived from an EMBL/GenBank/DDBJ whole genome shotgun (WGS) entry which is preliminary data.</text>
</comment>
<dbReference type="EMBL" id="BONC01000013">
    <property type="protein sequence ID" value="GIF56230.1"/>
    <property type="molecule type" value="Genomic_DNA"/>
</dbReference>
<evidence type="ECO:0000313" key="2">
    <source>
        <dbReference type="EMBL" id="GIF56230.1"/>
    </source>
</evidence>
<organism evidence="2 3">
    <name type="scientific">Asanoa iriomotensis</name>
    <dbReference type="NCBI Taxonomy" id="234613"/>
    <lineage>
        <taxon>Bacteria</taxon>
        <taxon>Bacillati</taxon>
        <taxon>Actinomycetota</taxon>
        <taxon>Actinomycetes</taxon>
        <taxon>Micromonosporales</taxon>
        <taxon>Micromonosporaceae</taxon>
        <taxon>Asanoa</taxon>
    </lineage>
</organism>
<sequence>MVVRASSFVCHQSYRAGASNTHPARPENGARSATGARTPLAATPPTRVALRREPAARRPVLALDHESLSVAGVAAGISGPGKSEIRSMIPISKVTVRGSRETAAVP</sequence>
<protein>
    <submittedName>
        <fullName evidence="2">Uncharacterized protein</fullName>
    </submittedName>
</protein>
<name>A0ABQ4C1R4_9ACTN</name>
<gene>
    <name evidence="2" type="ORF">Air01nite_23250</name>
</gene>
<dbReference type="Proteomes" id="UP000624325">
    <property type="component" value="Unassembled WGS sequence"/>
</dbReference>
<evidence type="ECO:0000313" key="3">
    <source>
        <dbReference type="Proteomes" id="UP000624325"/>
    </source>
</evidence>
<evidence type="ECO:0000256" key="1">
    <source>
        <dbReference type="SAM" id="MobiDB-lite"/>
    </source>
</evidence>
<accession>A0ABQ4C1R4</accession>